<dbReference type="AlphaFoldDB" id="A0A0V0QFX5"/>
<feature type="transmembrane region" description="Helical" evidence="1">
    <location>
        <begin position="126"/>
        <end position="148"/>
    </location>
</feature>
<feature type="transmembrane region" description="Helical" evidence="1">
    <location>
        <begin position="408"/>
        <end position="428"/>
    </location>
</feature>
<keyword evidence="1" id="KW-0812">Transmembrane</keyword>
<keyword evidence="3" id="KW-1185">Reference proteome</keyword>
<sequence>MQQQQNSYLLGFMPPSIFKIYKHKLISSKQLSREYLFADWQNQTNFIIEQQLEKAILNQEVESTSFYFKFLQEIPENQFKYLLNPKAKSFFNETYNIHIDLKQYAYGPNLARQIIKAAAYAHKGKLFYFIIIGAFIRLSVSLTITFMLGDKDLHNLGGLFIGTIVFIFSQFFQIMTFMEMFLYMLNGVREMNRKIFFNQQLSYLISTQKIEDHEYRKIFPSLNLANDMSLRNWFKLRAILKDYGSKYFKRFEYLLSIIVLTQVFIFLWVFTSLYIESQIPKSLMITLLFESILTLGIILTLMWKGAQINQYDSQHQILILKNIKLIQDLGTNGGIFFIDGIEKQLNVDNFMLQQLVKYFKYDLQIPYKTVQLYCSQISDILNEGLQQLDYHIKYFPYSIMGINLQKDLLLKIIFTFLSLIATITYRFYIQ</sequence>
<protein>
    <recommendedName>
        <fullName evidence="4">Transmembrane protein</fullName>
    </recommendedName>
</protein>
<organism evidence="2 3">
    <name type="scientific">Pseudocohnilembus persalinus</name>
    <name type="common">Ciliate</name>
    <dbReference type="NCBI Taxonomy" id="266149"/>
    <lineage>
        <taxon>Eukaryota</taxon>
        <taxon>Sar</taxon>
        <taxon>Alveolata</taxon>
        <taxon>Ciliophora</taxon>
        <taxon>Intramacronucleata</taxon>
        <taxon>Oligohymenophorea</taxon>
        <taxon>Scuticociliatia</taxon>
        <taxon>Philasterida</taxon>
        <taxon>Pseudocohnilembidae</taxon>
        <taxon>Pseudocohnilembus</taxon>
    </lineage>
</organism>
<comment type="caution">
    <text evidence="2">The sequence shown here is derived from an EMBL/GenBank/DDBJ whole genome shotgun (WGS) entry which is preliminary data.</text>
</comment>
<dbReference type="EMBL" id="LDAU01000176">
    <property type="protein sequence ID" value="KRX01123.1"/>
    <property type="molecule type" value="Genomic_DNA"/>
</dbReference>
<evidence type="ECO:0000313" key="3">
    <source>
        <dbReference type="Proteomes" id="UP000054937"/>
    </source>
</evidence>
<keyword evidence="1" id="KW-0472">Membrane</keyword>
<reference evidence="2 3" key="1">
    <citation type="journal article" date="2015" name="Sci. Rep.">
        <title>Genome of the facultative scuticociliatosis pathogen Pseudocohnilembus persalinus provides insight into its virulence through horizontal gene transfer.</title>
        <authorList>
            <person name="Xiong J."/>
            <person name="Wang G."/>
            <person name="Cheng J."/>
            <person name="Tian M."/>
            <person name="Pan X."/>
            <person name="Warren A."/>
            <person name="Jiang C."/>
            <person name="Yuan D."/>
            <person name="Miao W."/>
        </authorList>
    </citation>
    <scope>NUCLEOTIDE SEQUENCE [LARGE SCALE GENOMIC DNA]</scope>
    <source>
        <strain evidence="2">36N120E</strain>
    </source>
</reference>
<name>A0A0V0QFX5_PSEPJ</name>
<dbReference type="Proteomes" id="UP000054937">
    <property type="component" value="Unassembled WGS sequence"/>
</dbReference>
<accession>A0A0V0QFX5</accession>
<evidence type="ECO:0000313" key="2">
    <source>
        <dbReference type="EMBL" id="KRX01123.1"/>
    </source>
</evidence>
<dbReference type="OrthoDB" id="312646at2759"/>
<keyword evidence="1" id="KW-1133">Transmembrane helix</keyword>
<dbReference type="InParanoid" id="A0A0V0QFX5"/>
<proteinExistence type="predicted"/>
<dbReference type="OMA" id="AYIFIMN"/>
<feature type="transmembrane region" description="Helical" evidence="1">
    <location>
        <begin position="251"/>
        <end position="271"/>
    </location>
</feature>
<feature type="transmembrane region" description="Helical" evidence="1">
    <location>
        <begin position="160"/>
        <end position="185"/>
    </location>
</feature>
<evidence type="ECO:0008006" key="4">
    <source>
        <dbReference type="Google" id="ProtNLM"/>
    </source>
</evidence>
<gene>
    <name evidence="2" type="ORF">PPERSA_08224</name>
</gene>
<feature type="transmembrane region" description="Helical" evidence="1">
    <location>
        <begin position="283"/>
        <end position="303"/>
    </location>
</feature>
<evidence type="ECO:0000256" key="1">
    <source>
        <dbReference type="SAM" id="Phobius"/>
    </source>
</evidence>